<sequence length="304" mass="32898">MRLTGRRSSSRPARRRLPRSWRGRRVFAGSVLAAFGGVSAVVQFAGQLFPDVVSRPGLVLAGSVALCLAWGLARARPQAAVRQEFGRPGMTVVVEEGDLFEQPGHLVVGFTDTFDTLVDDGVVINDGSVQGQLLARRYAGDVGRLDAELAAALAGVAPVAWESPRDKPRGKRARYPIGTVAVLGTRPDLVFGVAYSRMGNDCVASSGVQDLWLGLSRLWDAVRRHGQLERVTMPLTGAGLARLHDLDEDSLLRLILLSFVVHSWERQVCRELRVVVRPGELGRIDLPETGAFLSGLAAGARRHI</sequence>
<keyword evidence="1" id="KW-1133">Transmembrane helix</keyword>
<accession>A0ABN3BJ34</accession>
<protein>
    <recommendedName>
        <fullName evidence="2">Thoeris protein ThsA Macro domain-containing protein</fullName>
    </recommendedName>
</protein>
<dbReference type="Pfam" id="PF20016">
    <property type="entry name" value="ThsA_Macro"/>
    <property type="match status" value="1"/>
</dbReference>
<feature type="domain" description="Thoeris protein ThsA Macro" evidence="2">
    <location>
        <begin position="92"/>
        <end position="277"/>
    </location>
</feature>
<name>A0ABN3BJ34_9ACTN</name>
<feature type="transmembrane region" description="Helical" evidence="1">
    <location>
        <begin position="56"/>
        <end position="73"/>
    </location>
</feature>
<dbReference type="EMBL" id="BAAAOQ010000009">
    <property type="protein sequence ID" value="GAA2196613.1"/>
    <property type="molecule type" value="Genomic_DNA"/>
</dbReference>
<proteinExistence type="predicted"/>
<keyword evidence="1" id="KW-0472">Membrane</keyword>
<dbReference type="Proteomes" id="UP001501391">
    <property type="component" value="Unassembled WGS sequence"/>
</dbReference>
<organism evidence="3 4">
    <name type="scientific">Streptomyces bangladeshensis</name>
    <dbReference type="NCBI Taxonomy" id="295352"/>
    <lineage>
        <taxon>Bacteria</taxon>
        <taxon>Bacillati</taxon>
        <taxon>Actinomycetota</taxon>
        <taxon>Actinomycetes</taxon>
        <taxon>Kitasatosporales</taxon>
        <taxon>Streptomycetaceae</taxon>
        <taxon>Streptomyces</taxon>
    </lineage>
</organism>
<evidence type="ECO:0000259" key="2">
    <source>
        <dbReference type="Pfam" id="PF20016"/>
    </source>
</evidence>
<evidence type="ECO:0000256" key="1">
    <source>
        <dbReference type="SAM" id="Phobius"/>
    </source>
</evidence>
<keyword evidence="4" id="KW-1185">Reference proteome</keyword>
<keyword evidence="1" id="KW-0812">Transmembrane</keyword>
<reference evidence="3 4" key="1">
    <citation type="journal article" date="2019" name="Int. J. Syst. Evol. Microbiol.">
        <title>The Global Catalogue of Microorganisms (GCM) 10K type strain sequencing project: providing services to taxonomists for standard genome sequencing and annotation.</title>
        <authorList>
            <consortium name="The Broad Institute Genomics Platform"/>
            <consortium name="The Broad Institute Genome Sequencing Center for Infectious Disease"/>
            <person name="Wu L."/>
            <person name="Ma J."/>
        </authorList>
    </citation>
    <scope>NUCLEOTIDE SEQUENCE [LARGE SCALE GENOMIC DNA]</scope>
    <source>
        <strain evidence="3 4">JCM 14924</strain>
    </source>
</reference>
<gene>
    <name evidence="3" type="ORF">GCM10009787_31660</name>
</gene>
<evidence type="ECO:0000313" key="3">
    <source>
        <dbReference type="EMBL" id="GAA2196613.1"/>
    </source>
</evidence>
<dbReference type="InterPro" id="IPR045535">
    <property type="entry name" value="ThsA_Macro"/>
</dbReference>
<comment type="caution">
    <text evidence="3">The sequence shown here is derived from an EMBL/GenBank/DDBJ whole genome shotgun (WGS) entry which is preliminary data.</text>
</comment>
<evidence type="ECO:0000313" key="4">
    <source>
        <dbReference type="Proteomes" id="UP001501391"/>
    </source>
</evidence>